<keyword evidence="4" id="KW-0012">Acyltransferase</keyword>
<feature type="transmembrane region" description="Helical" evidence="1">
    <location>
        <begin position="177"/>
        <end position="194"/>
    </location>
</feature>
<evidence type="ECO:0000313" key="4">
    <source>
        <dbReference type="EMBL" id="MDA7417780.1"/>
    </source>
</evidence>
<dbReference type="GO" id="GO:0016747">
    <property type="term" value="F:acyltransferase activity, transferring groups other than amino-acyl groups"/>
    <property type="evidence" value="ECO:0007669"/>
    <property type="project" value="InterPro"/>
</dbReference>
<dbReference type="RefSeq" id="WP_271429017.1">
    <property type="nucleotide sequence ID" value="NZ_JAQIPB010000007.1"/>
</dbReference>
<keyword evidence="4" id="KW-0808">Transferase</keyword>
<protein>
    <submittedName>
        <fullName evidence="4">Acyltransferase family protein</fullName>
    </submittedName>
</protein>
<feature type="transmembrane region" description="Helical" evidence="1">
    <location>
        <begin position="85"/>
        <end position="104"/>
    </location>
</feature>
<keyword evidence="1" id="KW-0812">Transmembrane</keyword>
<gene>
    <name evidence="4" type="ORF">PGB34_15560</name>
</gene>
<dbReference type="PANTHER" id="PTHR23028">
    <property type="entry name" value="ACETYLTRANSFERASE"/>
    <property type="match status" value="1"/>
</dbReference>
<feature type="transmembrane region" description="Helical" evidence="1">
    <location>
        <begin position="324"/>
        <end position="344"/>
    </location>
</feature>
<dbReference type="Pfam" id="PF01757">
    <property type="entry name" value="Acyl_transf_3"/>
    <property type="match status" value="1"/>
</dbReference>
<feature type="domain" description="Acyltransferase 3" evidence="2">
    <location>
        <begin position="19"/>
        <end position="341"/>
    </location>
</feature>
<evidence type="ECO:0000259" key="3">
    <source>
        <dbReference type="Pfam" id="PF19040"/>
    </source>
</evidence>
<feature type="transmembrane region" description="Helical" evidence="1">
    <location>
        <begin position="356"/>
        <end position="376"/>
    </location>
</feature>
<name>A0AAE3N842_9BURK</name>
<keyword evidence="5" id="KW-1185">Reference proteome</keyword>
<keyword evidence="1" id="KW-1133">Transmembrane helix</keyword>
<feature type="transmembrane region" description="Helical" evidence="1">
    <location>
        <begin position="200"/>
        <end position="222"/>
    </location>
</feature>
<feature type="transmembrane region" description="Helical" evidence="1">
    <location>
        <begin position="234"/>
        <end position="251"/>
    </location>
</feature>
<feature type="transmembrane region" description="Helical" evidence="1">
    <location>
        <begin position="292"/>
        <end position="312"/>
    </location>
</feature>
<reference evidence="4" key="1">
    <citation type="submission" date="2023-01" db="EMBL/GenBank/DDBJ databases">
        <title>Xenophilus mangrovi sp. nov., isolated from soil of Mangrove nature reserve.</title>
        <authorList>
            <person name="Xu S."/>
            <person name="Liu Z."/>
            <person name="Xu Y."/>
        </authorList>
    </citation>
    <scope>NUCLEOTIDE SEQUENCE</scope>
    <source>
        <strain evidence="4">YW8</strain>
    </source>
</reference>
<dbReference type="InterPro" id="IPR043968">
    <property type="entry name" value="SGNH"/>
</dbReference>
<feature type="transmembrane region" description="Helical" evidence="1">
    <location>
        <begin position="44"/>
        <end position="65"/>
    </location>
</feature>
<evidence type="ECO:0000313" key="5">
    <source>
        <dbReference type="Proteomes" id="UP001212602"/>
    </source>
</evidence>
<dbReference type="Pfam" id="PF19040">
    <property type="entry name" value="SGNH"/>
    <property type="match status" value="1"/>
</dbReference>
<accession>A0AAE3N842</accession>
<dbReference type="AlphaFoldDB" id="A0AAE3N842"/>
<dbReference type="GO" id="GO:0009103">
    <property type="term" value="P:lipopolysaccharide biosynthetic process"/>
    <property type="evidence" value="ECO:0007669"/>
    <property type="project" value="TreeGrafter"/>
</dbReference>
<comment type="caution">
    <text evidence="4">The sequence shown here is derived from an EMBL/GenBank/DDBJ whole genome shotgun (WGS) entry which is preliminary data.</text>
</comment>
<evidence type="ECO:0000256" key="1">
    <source>
        <dbReference type="SAM" id="Phobius"/>
    </source>
</evidence>
<dbReference type="EMBL" id="JAQIPB010000007">
    <property type="protein sequence ID" value="MDA7417780.1"/>
    <property type="molecule type" value="Genomic_DNA"/>
</dbReference>
<dbReference type="InterPro" id="IPR002656">
    <property type="entry name" value="Acyl_transf_3_dom"/>
</dbReference>
<dbReference type="GO" id="GO:0016020">
    <property type="term" value="C:membrane"/>
    <property type="evidence" value="ECO:0007669"/>
    <property type="project" value="TreeGrafter"/>
</dbReference>
<sequence>MPVSPATPAPLAHPVYRPDIDGLRAIAVLAVVLYHASPRWLQGGFAGVDIFFVISGYLISTIIFGSLAGKGFGYGEFYARRIRRLFPSLLAVLACTLAFGWFVLLTDEFRQLGRHVLASAAFVQNLALWAESGYFDTVAESKPLLHLWSLAVEEQFYIVWPVLLGLVWWARRRMLPWMLGAALLSFALSLVLVFRAADAAFYMPLARLWELAAGGVLAWLGLRRQAHHTTRSGQWMSVTGLLLIVAGLAFIDRHKYFPGFWALLPVLGTCLCIAAGPSAWLNRHLLGARPMVWVGLISYPLYLWHWPLLAYARVLEEGVDPPRAVRFGAVGVSVLLAWLSYRFLEKPLRHRRGWPVVAGLAGAMGVLALLGALIWAQKLPSRIDDAGVQRLVAAGSDWTFPDGMRPLEFNGQVFQTVGEGAQTVLLMGDSHVEQQAPRATELARVQGDRLNRLVFATRGACPPIPNLNEDRDPACGERMNVALRFALTPEVNTVVVGGCWSCYFDIGDVANVPGVNSSPAPDRYYYLENGQRHYLRGGDGVQKSLDALAVLLRTLKAAGKTTYLLLNMPVGDPFAPRTRLVGERWGQMSAQPVSTHAPLPASQEALHARLARIAQDSGAQIIDPLPALCTPEGQCLRAGADGTPIYKDTSHLRASYVREAAVYMDAVLLSPPAGATAPR</sequence>
<dbReference type="PANTHER" id="PTHR23028:SF53">
    <property type="entry name" value="ACYL_TRANSF_3 DOMAIN-CONTAINING PROTEIN"/>
    <property type="match status" value="1"/>
</dbReference>
<proteinExistence type="predicted"/>
<feature type="transmembrane region" description="Helical" evidence="1">
    <location>
        <begin position="155"/>
        <end position="170"/>
    </location>
</feature>
<dbReference type="InterPro" id="IPR050879">
    <property type="entry name" value="Acyltransferase_3"/>
</dbReference>
<dbReference type="Proteomes" id="UP001212602">
    <property type="component" value="Unassembled WGS sequence"/>
</dbReference>
<keyword evidence="1" id="KW-0472">Membrane</keyword>
<organism evidence="4 5">
    <name type="scientific">Xenophilus arseniciresistens</name>
    <dbReference type="NCBI Taxonomy" id="1283306"/>
    <lineage>
        <taxon>Bacteria</taxon>
        <taxon>Pseudomonadati</taxon>
        <taxon>Pseudomonadota</taxon>
        <taxon>Betaproteobacteria</taxon>
        <taxon>Burkholderiales</taxon>
        <taxon>Comamonadaceae</taxon>
        <taxon>Xenophilus</taxon>
    </lineage>
</organism>
<evidence type="ECO:0000259" key="2">
    <source>
        <dbReference type="Pfam" id="PF01757"/>
    </source>
</evidence>
<feature type="transmembrane region" description="Helical" evidence="1">
    <location>
        <begin position="257"/>
        <end position="280"/>
    </location>
</feature>
<feature type="domain" description="SGNH" evidence="3">
    <location>
        <begin position="419"/>
        <end position="655"/>
    </location>
</feature>